<dbReference type="Proteomes" id="UP001596250">
    <property type="component" value="Unassembled WGS sequence"/>
</dbReference>
<dbReference type="InterPro" id="IPR042000">
    <property type="entry name" value="Sortase_D_2"/>
</dbReference>
<protein>
    <submittedName>
        <fullName evidence="2">Class D sortase</fullName>
    </submittedName>
</protein>
<proteinExistence type="predicted"/>
<dbReference type="Pfam" id="PF04203">
    <property type="entry name" value="Sortase"/>
    <property type="match status" value="1"/>
</dbReference>
<accession>A0ABW1IV29</accession>
<keyword evidence="1" id="KW-0378">Hydrolase</keyword>
<reference evidence="3" key="1">
    <citation type="journal article" date="2019" name="Int. J. Syst. Evol. Microbiol.">
        <title>The Global Catalogue of Microorganisms (GCM) 10K type strain sequencing project: providing services to taxonomists for standard genome sequencing and annotation.</title>
        <authorList>
            <consortium name="The Broad Institute Genomics Platform"/>
            <consortium name="The Broad Institute Genome Sequencing Center for Infectious Disease"/>
            <person name="Wu L."/>
            <person name="Ma J."/>
        </authorList>
    </citation>
    <scope>NUCLEOTIDE SEQUENCE [LARGE SCALE GENOMIC DNA]</scope>
    <source>
        <strain evidence="3">CCM 8749</strain>
    </source>
</reference>
<comment type="caution">
    <text evidence="2">The sequence shown here is derived from an EMBL/GenBank/DDBJ whole genome shotgun (WGS) entry which is preliminary data.</text>
</comment>
<evidence type="ECO:0000313" key="2">
    <source>
        <dbReference type="EMBL" id="MFC5988693.1"/>
    </source>
</evidence>
<dbReference type="NCBIfam" id="TIGR01076">
    <property type="entry name" value="sortase_fam"/>
    <property type="match status" value="1"/>
</dbReference>
<dbReference type="InterPro" id="IPR023365">
    <property type="entry name" value="Sortase_dom-sf"/>
</dbReference>
<sequence length="224" mass="25016">MRTIRRYGIPILLFCLGLGLLCYPKLSEMYYTDKQQDLIEEWQKSFANIAAAQDDVRDADVEHILPTPLSIAMKEHNGSELATAVQLPDGVESMLIIDKIDLQLPVLRGATAQNLNTSLASIEATGIPGEIGNYAVAGHRNRTYGRNFNRLDELEIGDAIQVNTGVEQFEYIVMEKFLVEPDEVWVLEPNGTDKEITLITCDPIENATHRLIVKGIMQSDNLES</sequence>
<keyword evidence="3" id="KW-1185">Reference proteome</keyword>
<organism evidence="2 3">
    <name type="scientific">Marinicrinis lubricantis</name>
    <dbReference type="NCBI Taxonomy" id="2086470"/>
    <lineage>
        <taxon>Bacteria</taxon>
        <taxon>Bacillati</taxon>
        <taxon>Bacillota</taxon>
        <taxon>Bacilli</taxon>
        <taxon>Bacillales</taxon>
        <taxon>Paenibacillaceae</taxon>
    </lineage>
</organism>
<dbReference type="InterPro" id="IPR005754">
    <property type="entry name" value="Sortase"/>
</dbReference>
<evidence type="ECO:0000256" key="1">
    <source>
        <dbReference type="ARBA" id="ARBA00022801"/>
    </source>
</evidence>
<dbReference type="RefSeq" id="WP_379896173.1">
    <property type="nucleotide sequence ID" value="NZ_CBCSCT010000006.1"/>
</dbReference>
<evidence type="ECO:0000313" key="3">
    <source>
        <dbReference type="Proteomes" id="UP001596250"/>
    </source>
</evidence>
<dbReference type="SUPFAM" id="SSF63817">
    <property type="entry name" value="Sortase"/>
    <property type="match status" value="1"/>
</dbReference>
<dbReference type="CDD" id="cd06166">
    <property type="entry name" value="Sortase_D_2"/>
    <property type="match status" value="1"/>
</dbReference>
<dbReference type="Gene3D" id="2.40.260.10">
    <property type="entry name" value="Sortase"/>
    <property type="match status" value="1"/>
</dbReference>
<name>A0ABW1IV29_9BACL</name>
<dbReference type="EMBL" id="JBHSQV010000184">
    <property type="protein sequence ID" value="MFC5988693.1"/>
    <property type="molecule type" value="Genomic_DNA"/>
</dbReference>
<gene>
    <name evidence="2" type="ORF">ACFPXP_20005</name>
</gene>